<evidence type="ECO:0000259" key="8">
    <source>
        <dbReference type="PROSITE" id="PS50111"/>
    </source>
</evidence>
<dbReference type="RefSeq" id="WP_108976163.1">
    <property type="nucleotide sequence ID" value="NZ_BFBB01000004.1"/>
</dbReference>
<sequence length="689" mass="75941">MSIRLRIFLSIGSVLIAGFLISTSIQTYRLINDLQTEIDSSAKLTAERWSYEVKEQFNTAMGLIRGFRFSLFFTSPPREKTILGLQEILKRNSDLFGIWLCYEPNAYDGKDAIYKNTTGHDQTGRFIPYVHQLGEGKLNLEPLKDYENLDGAGEYYQATKIANQAKVVGPYSYVAGETSKQMISLIVPINPNKKFIGAAGIDLDLEELQNKIGDSRPFRGEGYIALLSPQGKYAMYGQDASKLGTSISDPEMMKVFLANAKKETPFTFTSGDFSHYFSPFRIGKDEDDWVLQVSIPASLMRNLIWQIVLSSFLTVVFILAATLLVLNLIFKKQISDRLDEAILFSKEIADGNLKAISPKENADEIGKLFASLDKMKTSLYSIISDLKKTTKALDEQTDEMNVTSQRLSDISQTQASSAEESSAAVEELTASAENVGKSMVDAVQKTKEINQNVENLRTEIEKINVEMDALAKLAMESRNQAIVGENAMVASTEAMEDIRDKAERIREVLDIITEISEKTNLLALNAAIEAARAGDAGRGFAVVAEEIGKLALQTGSSVKEISELVLSTDQAVSNGNTRVTEAAHILTLLNERVKEFETTANRVLHSVHSQEVNAKDISINANSLTNLSVQIEEAVLEQKRAADEISRTIVSISEGTQELALGSDQLTLSSGSISSEANLLAKQVERFKL</sequence>
<evidence type="ECO:0000256" key="5">
    <source>
        <dbReference type="SAM" id="Coils"/>
    </source>
</evidence>
<evidence type="ECO:0000256" key="7">
    <source>
        <dbReference type="SAM" id="Phobius"/>
    </source>
</evidence>
<dbReference type="PROSITE" id="PS50885">
    <property type="entry name" value="HAMP"/>
    <property type="match status" value="1"/>
</dbReference>
<dbReference type="PANTHER" id="PTHR43531">
    <property type="entry name" value="PROTEIN ICFG"/>
    <property type="match status" value="1"/>
</dbReference>
<dbReference type="SUPFAM" id="SSF58104">
    <property type="entry name" value="Methyl-accepting chemotaxis protein (MCP) signaling domain"/>
    <property type="match status" value="1"/>
</dbReference>
<comment type="similarity">
    <text evidence="3">Belongs to the methyl-accepting chemotaxis (MCP) protein family.</text>
</comment>
<evidence type="ECO:0000256" key="2">
    <source>
        <dbReference type="ARBA" id="ARBA00022500"/>
    </source>
</evidence>
<keyword evidence="7" id="KW-0812">Transmembrane</keyword>
<keyword evidence="4" id="KW-0807">Transducer</keyword>
<dbReference type="InterPro" id="IPR003660">
    <property type="entry name" value="HAMP_dom"/>
</dbReference>
<feature type="compositionally biased region" description="Polar residues" evidence="6">
    <location>
        <begin position="403"/>
        <end position="414"/>
    </location>
</feature>
<dbReference type="SMART" id="SM00283">
    <property type="entry name" value="MA"/>
    <property type="match status" value="1"/>
</dbReference>
<dbReference type="AlphaFoldDB" id="A0A2P2E0D8"/>
<dbReference type="Gene3D" id="3.30.450.20">
    <property type="entry name" value="PAS domain"/>
    <property type="match status" value="2"/>
</dbReference>
<evidence type="ECO:0000313" key="11">
    <source>
        <dbReference type="Proteomes" id="UP000245133"/>
    </source>
</evidence>
<dbReference type="CDD" id="cd12913">
    <property type="entry name" value="PDC1_MCP_like"/>
    <property type="match status" value="1"/>
</dbReference>
<dbReference type="GO" id="GO:0005886">
    <property type="term" value="C:plasma membrane"/>
    <property type="evidence" value="ECO:0007669"/>
    <property type="project" value="TreeGrafter"/>
</dbReference>
<evidence type="ECO:0000256" key="1">
    <source>
        <dbReference type="ARBA" id="ARBA00004370"/>
    </source>
</evidence>
<feature type="transmembrane region" description="Helical" evidence="7">
    <location>
        <begin position="303"/>
        <end position="330"/>
    </location>
</feature>
<evidence type="ECO:0000259" key="9">
    <source>
        <dbReference type="PROSITE" id="PS50885"/>
    </source>
</evidence>
<proteinExistence type="inferred from homology"/>
<evidence type="ECO:0000256" key="6">
    <source>
        <dbReference type="SAM" id="MobiDB-lite"/>
    </source>
</evidence>
<dbReference type="GO" id="GO:0007165">
    <property type="term" value="P:signal transduction"/>
    <property type="evidence" value="ECO:0007669"/>
    <property type="project" value="UniProtKB-KW"/>
</dbReference>
<dbReference type="Proteomes" id="UP000245133">
    <property type="component" value="Unassembled WGS sequence"/>
</dbReference>
<dbReference type="FunFam" id="1.10.287.950:FF:000001">
    <property type="entry name" value="Methyl-accepting chemotaxis sensory transducer"/>
    <property type="match status" value="1"/>
</dbReference>
<keyword evidence="11" id="KW-1185">Reference proteome</keyword>
<evidence type="ECO:0000256" key="4">
    <source>
        <dbReference type="PROSITE-ProRule" id="PRU00284"/>
    </source>
</evidence>
<feature type="domain" description="HAMP" evidence="9">
    <location>
        <begin position="332"/>
        <end position="384"/>
    </location>
</feature>
<dbReference type="InterPro" id="IPR051310">
    <property type="entry name" value="MCP_chemotaxis"/>
</dbReference>
<dbReference type="InterPro" id="IPR004089">
    <property type="entry name" value="MCPsignal_dom"/>
</dbReference>
<dbReference type="EMBL" id="BFBB01000004">
    <property type="protein sequence ID" value="GBF50341.1"/>
    <property type="molecule type" value="Genomic_DNA"/>
</dbReference>
<comment type="caution">
    <text evidence="10">The sequence shown here is derived from an EMBL/GenBank/DDBJ whole genome shotgun (WGS) entry which is preliminary data.</text>
</comment>
<keyword evidence="7" id="KW-1133">Transmembrane helix</keyword>
<evidence type="ECO:0000256" key="3">
    <source>
        <dbReference type="ARBA" id="ARBA00029447"/>
    </source>
</evidence>
<accession>A0A2P2E0D8</accession>
<gene>
    <name evidence="10" type="ORF">LPTSP4_18660</name>
</gene>
<dbReference type="GO" id="GO:0004888">
    <property type="term" value="F:transmembrane signaling receptor activity"/>
    <property type="evidence" value="ECO:0007669"/>
    <property type="project" value="TreeGrafter"/>
</dbReference>
<dbReference type="Pfam" id="PF00015">
    <property type="entry name" value="MCPsignal"/>
    <property type="match status" value="1"/>
</dbReference>
<keyword evidence="7" id="KW-0472">Membrane</keyword>
<name>A0A2P2E0D8_9LEPT</name>
<comment type="subcellular location">
    <subcellularLocation>
        <location evidence="1">Membrane</location>
    </subcellularLocation>
</comment>
<evidence type="ECO:0000313" key="10">
    <source>
        <dbReference type="EMBL" id="GBF50341.1"/>
    </source>
</evidence>
<feature type="coiled-coil region" evidence="5">
    <location>
        <begin position="439"/>
        <end position="473"/>
    </location>
</feature>
<feature type="compositionally biased region" description="Low complexity" evidence="6">
    <location>
        <begin position="415"/>
        <end position="424"/>
    </location>
</feature>
<reference evidence="10 11" key="1">
    <citation type="submission" date="2018-02" db="EMBL/GenBank/DDBJ databases">
        <title>Novel Leptospira species isolated from soil and water in Japan.</title>
        <authorList>
            <person name="Nakao R."/>
            <person name="Masuzawa T."/>
        </authorList>
    </citation>
    <scope>NUCLEOTIDE SEQUENCE [LARGE SCALE GENOMIC DNA]</scope>
    <source>
        <strain evidence="10 11">YH101</strain>
    </source>
</reference>
<keyword evidence="2" id="KW-0145">Chemotaxis</keyword>
<dbReference type="Pfam" id="PF22673">
    <property type="entry name" value="MCP-like_PDC_1"/>
    <property type="match status" value="1"/>
</dbReference>
<feature type="transmembrane region" description="Helical" evidence="7">
    <location>
        <begin position="7"/>
        <end position="25"/>
    </location>
</feature>
<keyword evidence="5" id="KW-0175">Coiled coil</keyword>
<dbReference type="GO" id="GO:0006935">
    <property type="term" value="P:chemotaxis"/>
    <property type="evidence" value="ECO:0007669"/>
    <property type="project" value="UniProtKB-KW"/>
</dbReference>
<protein>
    <submittedName>
        <fullName evidence="10">Methyl-accepting chemotaxis protein</fullName>
    </submittedName>
</protein>
<dbReference type="PROSITE" id="PS50111">
    <property type="entry name" value="CHEMOTAXIS_TRANSDUC_2"/>
    <property type="match status" value="1"/>
</dbReference>
<dbReference type="PANTHER" id="PTHR43531:SF11">
    <property type="entry name" value="METHYL-ACCEPTING CHEMOTAXIS PROTEIN 3"/>
    <property type="match status" value="1"/>
</dbReference>
<feature type="domain" description="Methyl-accepting transducer" evidence="8">
    <location>
        <begin position="389"/>
        <end position="653"/>
    </location>
</feature>
<dbReference type="Gene3D" id="1.10.287.950">
    <property type="entry name" value="Methyl-accepting chemotaxis protein"/>
    <property type="match status" value="1"/>
</dbReference>
<dbReference type="OrthoDB" id="343970at2"/>
<feature type="region of interest" description="Disordered" evidence="6">
    <location>
        <begin position="403"/>
        <end position="424"/>
    </location>
</feature>
<organism evidence="10 11">
    <name type="scientific">Leptospira ryugenii</name>
    <dbReference type="NCBI Taxonomy" id="1917863"/>
    <lineage>
        <taxon>Bacteria</taxon>
        <taxon>Pseudomonadati</taxon>
        <taxon>Spirochaetota</taxon>
        <taxon>Spirochaetia</taxon>
        <taxon>Leptospirales</taxon>
        <taxon>Leptospiraceae</taxon>
        <taxon>Leptospira</taxon>
    </lineage>
</organism>